<dbReference type="Proteomes" id="UP000678016">
    <property type="component" value="Chromosome"/>
</dbReference>
<feature type="domain" description="Methyltransferase" evidence="2">
    <location>
        <begin position="43"/>
        <end position="132"/>
    </location>
</feature>
<sequence length="241" mass="26664">MYDTYYAAVYDAVMIHRGKDYAAEADRIGEIVRERRPGSASLLDVACGTGLHLRAFAERFDEVAGLDGSREMLALARARVPGLRTWCSDLRETALEARFDAITYLFAVPHLESESELNAVVQSLADHLNPGGLLLLEPWIGPDGFTPGHVSRDVVEDGDRTIMRLSHSASVPGRRDRMSIVVHYAVADPAEGLRHATESTEMSLFTPEQYAAAFERAGCEAEHLRTEPFAHGLWVARRRDG</sequence>
<reference evidence="4" key="1">
    <citation type="submission" date="2021-05" db="EMBL/GenBank/DDBJ databases">
        <title>Direct Submission.</title>
        <authorList>
            <person name="Li K."/>
            <person name="Gao J."/>
        </authorList>
    </citation>
    <scope>NUCLEOTIDE SEQUENCE [LARGE SCALE GENOMIC DNA]</scope>
    <source>
        <strain evidence="4">HDS12</strain>
    </source>
</reference>
<accession>A0ABX8C9S4</accession>
<dbReference type="PANTHER" id="PTHR43861">
    <property type="entry name" value="TRANS-ACONITATE 2-METHYLTRANSFERASE-RELATED"/>
    <property type="match status" value="1"/>
</dbReference>
<dbReference type="GO" id="GO:0008168">
    <property type="term" value="F:methyltransferase activity"/>
    <property type="evidence" value="ECO:0007669"/>
    <property type="project" value="UniProtKB-KW"/>
</dbReference>
<evidence type="ECO:0000313" key="3">
    <source>
        <dbReference type="EMBL" id="QUX29303.1"/>
    </source>
</evidence>
<gene>
    <name evidence="3" type="ORF">KGD83_01495</name>
</gene>
<dbReference type="InterPro" id="IPR041698">
    <property type="entry name" value="Methyltransf_25"/>
</dbReference>
<keyword evidence="1" id="KW-0808">Transferase</keyword>
<dbReference type="RefSeq" id="WP_212642174.1">
    <property type="nucleotide sequence ID" value="NZ_CP074132.1"/>
</dbReference>
<keyword evidence="4" id="KW-1185">Reference proteome</keyword>
<keyword evidence="3" id="KW-0489">Methyltransferase</keyword>
<protein>
    <submittedName>
        <fullName evidence="3">Class I SAM-dependent methyltransferase</fullName>
    </submittedName>
</protein>
<dbReference type="EMBL" id="CP074132">
    <property type="protein sequence ID" value="QUX29303.1"/>
    <property type="molecule type" value="Genomic_DNA"/>
</dbReference>
<evidence type="ECO:0000259" key="2">
    <source>
        <dbReference type="Pfam" id="PF13649"/>
    </source>
</evidence>
<dbReference type="SUPFAM" id="SSF53335">
    <property type="entry name" value="S-adenosyl-L-methionine-dependent methyltransferases"/>
    <property type="match status" value="1"/>
</dbReference>
<dbReference type="InterPro" id="IPR029063">
    <property type="entry name" value="SAM-dependent_MTases_sf"/>
</dbReference>
<dbReference type="GO" id="GO:0032259">
    <property type="term" value="P:methylation"/>
    <property type="evidence" value="ECO:0007669"/>
    <property type="project" value="UniProtKB-KW"/>
</dbReference>
<dbReference type="Gene3D" id="3.40.50.150">
    <property type="entry name" value="Vaccinia Virus protein VP39"/>
    <property type="match status" value="1"/>
</dbReference>
<organism evidence="3 4">
    <name type="scientific">Nocardiopsis akebiae</name>
    <dbReference type="NCBI Taxonomy" id="2831968"/>
    <lineage>
        <taxon>Bacteria</taxon>
        <taxon>Bacillati</taxon>
        <taxon>Actinomycetota</taxon>
        <taxon>Actinomycetes</taxon>
        <taxon>Streptosporangiales</taxon>
        <taxon>Nocardiopsidaceae</taxon>
        <taxon>Nocardiopsis</taxon>
    </lineage>
</organism>
<evidence type="ECO:0000256" key="1">
    <source>
        <dbReference type="ARBA" id="ARBA00022679"/>
    </source>
</evidence>
<dbReference type="Pfam" id="PF13649">
    <property type="entry name" value="Methyltransf_25"/>
    <property type="match status" value="1"/>
</dbReference>
<name>A0ABX8C9S4_9ACTN</name>
<dbReference type="Gene3D" id="2.20.130.10">
    <property type="entry name" value="CAC2371-like domains"/>
    <property type="match status" value="1"/>
</dbReference>
<proteinExistence type="predicted"/>
<dbReference type="CDD" id="cd02440">
    <property type="entry name" value="AdoMet_MTases"/>
    <property type="match status" value="1"/>
</dbReference>
<evidence type="ECO:0000313" key="4">
    <source>
        <dbReference type="Proteomes" id="UP000678016"/>
    </source>
</evidence>